<reference evidence="1 2" key="1">
    <citation type="journal article" date="2018" name="Front. Plant Sci.">
        <title>Red Clover (Trifolium pratense) and Zigzag Clover (T. medium) - A Picture of Genomic Similarities and Differences.</title>
        <authorList>
            <person name="Dluhosova J."/>
            <person name="Istvanek J."/>
            <person name="Nedelnik J."/>
            <person name="Repkova J."/>
        </authorList>
    </citation>
    <scope>NUCLEOTIDE SEQUENCE [LARGE SCALE GENOMIC DNA]</scope>
    <source>
        <strain evidence="2">cv. 10/8</strain>
        <tissue evidence="1">Leaf</tissue>
    </source>
</reference>
<feature type="non-terminal residue" evidence="1">
    <location>
        <position position="68"/>
    </location>
</feature>
<dbReference type="AlphaFoldDB" id="A0A392TAH2"/>
<comment type="caution">
    <text evidence="1">The sequence shown here is derived from an EMBL/GenBank/DDBJ whole genome shotgun (WGS) entry which is preliminary data.</text>
</comment>
<dbReference type="Gene3D" id="3.40.50.12660">
    <property type="match status" value="1"/>
</dbReference>
<evidence type="ECO:0000313" key="1">
    <source>
        <dbReference type="EMBL" id="MCI57126.1"/>
    </source>
</evidence>
<accession>A0A392TAH2</accession>
<keyword evidence="2" id="KW-1185">Reference proteome</keyword>
<protein>
    <submittedName>
        <fullName evidence="1">Metacaspase 6</fullName>
    </submittedName>
</protein>
<dbReference type="EMBL" id="LXQA010523738">
    <property type="protein sequence ID" value="MCI57126.1"/>
    <property type="molecule type" value="Genomic_DNA"/>
</dbReference>
<evidence type="ECO:0000313" key="2">
    <source>
        <dbReference type="Proteomes" id="UP000265520"/>
    </source>
</evidence>
<sequence length="68" mass="7892">MKVKLMELRGFTEDNITLMIDQDEEEPIRKSLQPTDFNIRRTLLSLLHSARRGDILYIHLIAYGCSDG</sequence>
<organism evidence="1 2">
    <name type="scientific">Trifolium medium</name>
    <dbReference type="NCBI Taxonomy" id="97028"/>
    <lineage>
        <taxon>Eukaryota</taxon>
        <taxon>Viridiplantae</taxon>
        <taxon>Streptophyta</taxon>
        <taxon>Embryophyta</taxon>
        <taxon>Tracheophyta</taxon>
        <taxon>Spermatophyta</taxon>
        <taxon>Magnoliopsida</taxon>
        <taxon>eudicotyledons</taxon>
        <taxon>Gunneridae</taxon>
        <taxon>Pentapetalae</taxon>
        <taxon>rosids</taxon>
        <taxon>fabids</taxon>
        <taxon>Fabales</taxon>
        <taxon>Fabaceae</taxon>
        <taxon>Papilionoideae</taxon>
        <taxon>50 kb inversion clade</taxon>
        <taxon>NPAAA clade</taxon>
        <taxon>Hologalegina</taxon>
        <taxon>IRL clade</taxon>
        <taxon>Trifolieae</taxon>
        <taxon>Trifolium</taxon>
    </lineage>
</organism>
<proteinExistence type="predicted"/>
<dbReference type="Proteomes" id="UP000265520">
    <property type="component" value="Unassembled WGS sequence"/>
</dbReference>
<name>A0A392TAH2_9FABA</name>